<sequence length="160" mass="18532">MTKDYSEAMELPHTETRQFPPRRRSIPNGFDFDLEEVWWPKTQRKNSRGMTDKKTYDLDRTVPTEYYSRHRMLPTTSESERLPDVTITKKQRKKSKGSLNLNQKSEAANNGAHSNSSGRNFKPESMPCRAHDGSAIYSSNQLEGKRNDSSYSLTSEEFDF</sequence>
<name>A0ABM1TI46_LIMPO</name>
<feature type="region of interest" description="Disordered" evidence="1">
    <location>
        <begin position="67"/>
        <end position="160"/>
    </location>
</feature>
<accession>A0ABM1TI46</accession>
<feature type="compositionally biased region" description="Basic and acidic residues" evidence="1">
    <location>
        <begin position="1"/>
        <end position="16"/>
    </location>
</feature>
<evidence type="ECO:0000313" key="2">
    <source>
        <dbReference type="Proteomes" id="UP000694941"/>
    </source>
</evidence>
<feature type="compositionally biased region" description="Polar residues" evidence="1">
    <location>
        <begin position="97"/>
        <end position="119"/>
    </location>
</feature>
<evidence type="ECO:0000313" key="3">
    <source>
        <dbReference type="RefSeq" id="XP_022255552.1"/>
    </source>
</evidence>
<keyword evidence="2" id="KW-1185">Reference proteome</keyword>
<feature type="compositionally biased region" description="Polar residues" evidence="1">
    <location>
        <begin position="149"/>
        <end position="160"/>
    </location>
</feature>
<dbReference type="RefSeq" id="XP_022255552.1">
    <property type="nucleotide sequence ID" value="XM_022399844.1"/>
</dbReference>
<organism evidence="2 3">
    <name type="scientific">Limulus polyphemus</name>
    <name type="common">Atlantic horseshoe crab</name>
    <dbReference type="NCBI Taxonomy" id="6850"/>
    <lineage>
        <taxon>Eukaryota</taxon>
        <taxon>Metazoa</taxon>
        <taxon>Ecdysozoa</taxon>
        <taxon>Arthropoda</taxon>
        <taxon>Chelicerata</taxon>
        <taxon>Merostomata</taxon>
        <taxon>Xiphosura</taxon>
        <taxon>Limulidae</taxon>
        <taxon>Limulus</taxon>
    </lineage>
</organism>
<dbReference type="Proteomes" id="UP000694941">
    <property type="component" value="Unplaced"/>
</dbReference>
<feature type="region of interest" description="Disordered" evidence="1">
    <location>
        <begin position="1"/>
        <end position="27"/>
    </location>
</feature>
<gene>
    <name evidence="3" type="primary">LOC111088807</name>
</gene>
<proteinExistence type="predicted"/>
<reference evidence="3" key="1">
    <citation type="submission" date="2025-08" db="UniProtKB">
        <authorList>
            <consortium name="RefSeq"/>
        </authorList>
    </citation>
    <scope>IDENTIFICATION</scope>
    <source>
        <tissue evidence="3">Muscle</tissue>
    </source>
</reference>
<evidence type="ECO:0000256" key="1">
    <source>
        <dbReference type="SAM" id="MobiDB-lite"/>
    </source>
</evidence>
<protein>
    <submittedName>
        <fullName evidence="3">Uncharacterized protein LOC111088807 isoform X1</fullName>
    </submittedName>
</protein>
<dbReference type="GeneID" id="111088807"/>